<proteinExistence type="inferred from homology"/>
<keyword evidence="5" id="KW-0325">Glycoprotein</keyword>
<organism evidence="12 13">
    <name type="scientific">Seiridium unicorne</name>
    <dbReference type="NCBI Taxonomy" id="138068"/>
    <lineage>
        <taxon>Eukaryota</taxon>
        <taxon>Fungi</taxon>
        <taxon>Dikarya</taxon>
        <taxon>Ascomycota</taxon>
        <taxon>Pezizomycotina</taxon>
        <taxon>Sordariomycetes</taxon>
        <taxon>Xylariomycetidae</taxon>
        <taxon>Amphisphaeriales</taxon>
        <taxon>Sporocadaceae</taxon>
        <taxon>Seiridium</taxon>
    </lineage>
</organism>
<name>A0ABR2V8Q9_9PEZI</name>
<comment type="subcellular location">
    <subcellularLocation>
        <location evidence="1">Membrane</location>
        <topology evidence="1">Lipid-anchor</topology>
        <topology evidence="1">GPI-anchor</topology>
    </subcellularLocation>
    <subcellularLocation>
        <location evidence="2">Secreted</location>
    </subcellularLocation>
</comment>
<gene>
    <name evidence="12" type="ORF">SUNI508_04606</name>
</gene>
<feature type="disulfide bond" evidence="9">
    <location>
        <begin position="41"/>
        <end position="48"/>
    </location>
</feature>
<keyword evidence="9" id="KW-0408">Iron</keyword>
<keyword evidence="7 9" id="KW-1015">Disulfide bond</keyword>
<keyword evidence="6 10" id="KW-0732">Signal</keyword>
<keyword evidence="9" id="KW-0479">Metal-binding</keyword>
<dbReference type="InterPro" id="IPR008427">
    <property type="entry name" value="Extracellular_membr_CFEM_dom"/>
</dbReference>
<feature type="signal peptide" evidence="10">
    <location>
        <begin position="1"/>
        <end position="16"/>
    </location>
</feature>
<evidence type="ECO:0000256" key="8">
    <source>
        <dbReference type="ARBA" id="ARBA00023288"/>
    </source>
</evidence>
<dbReference type="EMBL" id="JARVKF010000101">
    <property type="protein sequence ID" value="KAK9422939.1"/>
    <property type="molecule type" value="Genomic_DNA"/>
</dbReference>
<evidence type="ECO:0000256" key="3">
    <source>
        <dbReference type="ARBA" id="ARBA00010031"/>
    </source>
</evidence>
<evidence type="ECO:0000256" key="2">
    <source>
        <dbReference type="ARBA" id="ARBA00004613"/>
    </source>
</evidence>
<evidence type="ECO:0000259" key="11">
    <source>
        <dbReference type="PROSITE" id="PS52012"/>
    </source>
</evidence>
<evidence type="ECO:0000256" key="4">
    <source>
        <dbReference type="ARBA" id="ARBA00022525"/>
    </source>
</evidence>
<comment type="caution">
    <text evidence="9">Lacks conserved residue(s) required for the propagation of feature annotation.</text>
</comment>
<keyword evidence="8" id="KW-0449">Lipoprotein</keyword>
<evidence type="ECO:0000256" key="9">
    <source>
        <dbReference type="PROSITE-ProRule" id="PRU01356"/>
    </source>
</evidence>
<keyword evidence="4" id="KW-0964">Secreted</keyword>
<evidence type="ECO:0000256" key="5">
    <source>
        <dbReference type="ARBA" id="ARBA00022622"/>
    </source>
</evidence>
<comment type="similarity">
    <text evidence="3">Belongs to the RBT5 family.</text>
</comment>
<reference evidence="12 13" key="1">
    <citation type="journal article" date="2024" name="J. Plant Pathol.">
        <title>Sequence and assembly of the genome of Seiridium unicorne, isolate CBS 538.82, causal agent of cypress canker disease.</title>
        <authorList>
            <person name="Scali E."/>
            <person name="Rocca G.D."/>
            <person name="Danti R."/>
            <person name="Garbelotto M."/>
            <person name="Barberini S."/>
            <person name="Baroncelli R."/>
            <person name="Emiliani G."/>
        </authorList>
    </citation>
    <scope>NUCLEOTIDE SEQUENCE [LARGE SCALE GENOMIC DNA]</scope>
    <source>
        <strain evidence="12 13">BM-138-508</strain>
    </source>
</reference>
<protein>
    <recommendedName>
        <fullName evidence="11">CFEM domain-containing protein</fullName>
    </recommendedName>
</protein>
<feature type="chain" id="PRO_5046933123" description="CFEM domain-containing protein" evidence="10">
    <location>
        <begin position="17"/>
        <end position="180"/>
    </location>
</feature>
<keyword evidence="5" id="KW-0472">Membrane</keyword>
<evidence type="ECO:0000256" key="1">
    <source>
        <dbReference type="ARBA" id="ARBA00004589"/>
    </source>
</evidence>
<keyword evidence="13" id="KW-1185">Reference proteome</keyword>
<keyword evidence="9" id="KW-0349">Heme</keyword>
<dbReference type="SMART" id="SM00747">
    <property type="entry name" value="CFEM"/>
    <property type="match status" value="1"/>
</dbReference>
<dbReference type="Pfam" id="PF05730">
    <property type="entry name" value="CFEM"/>
    <property type="match status" value="1"/>
</dbReference>
<comment type="caution">
    <text evidence="12">The sequence shown here is derived from an EMBL/GenBank/DDBJ whole genome shotgun (WGS) entry which is preliminary data.</text>
</comment>
<evidence type="ECO:0000256" key="10">
    <source>
        <dbReference type="SAM" id="SignalP"/>
    </source>
</evidence>
<accession>A0ABR2V8Q9</accession>
<keyword evidence="5" id="KW-0336">GPI-anchor</keyword>
<dbReference type="Proteomes" id="UP001408356">
    <property type="component" value="Unassembled WGS sequence"/>
</dbReference>
<evidence type="ECO:0000313" key="13">
    <source>
        <dbReference type="Proteomes" id="UP001408356"/>
    </source>
</evidence>
<evidence type="ECO:0000313" key="12">
    <source>
        <dbReference type="EMBL" id="KAK9422939.1"/>
    </source>
</evidence>
<feature type="binding site" description="axial binding residue" evidence="9">
    <location>
        <position position="45"/>
    </location>
    <ligand>
        <name>heme</name>
        <dbReference type="ChEBI" id="CHEBI:30413"/>
    </ligand>
    <ligandPart>
        <name>Fe</name>
        <dbReference type="ChEBI" id="CHEBI:18248"/>
    </ligandPart>
</feature>
<feature type="domain" description="CFEM" evidence="11">
    <location>
        <begin position="1"/>
        <end position="114"/>
    </location>
</feature>
<evidence type="ECO:0000256" key="7">
    <source>
        <dbReference type="ARBA" id="ARBA00023157"/>
    </source>
</evidence>
<dbReference type="PROSITE" id="PS52012">
    <property type="entry name" value="CFEM"/>
    <property type="match status" value="1"/>
</dbReference>
<evidence type="ECO:0000256" key="6">
    <source>
        <dbReference type="ARBA" id="ARBA00022729"/>
    </source>
</evidence>
<sequence length="180" mass="17857">MKFSVTVLALAGAATASTIADFVPECAVSCLEDGVSSSTPCAVDDLTCVCVADNYRATYTAALSCVLAACGADTAIGEVLPGATHMCEVVLSSTFTSVAPSTTATTPSSTLATEVPASTTEISTSVAITAATTPATTSYVSTSSSSAASTTTNIVTAGAAYTQKSFGMISCLVFGVLAWI</sequence>